<feature type="active site" description="Charge relay system" evidence="2">
    <location>
        <position position="263"/>
    </location>
</feature>
<dbReference type="EMBL" id="WEGJ01000003">
    <property type="protein sequence ID" value="MQY11344.1"/>
    <property type="molecule type" value="Genomic_DNA"/>
</dbReference>
<reference evidence="6 7" key="1">
    <citation type="submission" date="2019-10" db="EMBL/GenBank/DDBJ databases">
        <title>Streptomyces smaragdinus sp. nov. and Streptomyces fabii sp. nov., isolated from the gut of fungus growing-termite Macrotermes natalensis.</title>
        <authorList>
            <person name="Schwitalla J."/>
            <person name="Benndorf R."/>
            <person name="Martin K."/>
            <person name="De Beer W."/>
            <person name="Kaster A.-K."/>
            <person name="Vollmers J."/>
            <person name="Poulsen M."/>
            <person name="Beemelmanns C."/>
        </authorList>
    </citation>
    <scope>NUCLEOTIDE SEQUENCE [LARGE SCALE GENOMIC DNA]</scope>
    <source>
        <strain evidence="6 7">RB5</strain>
    </source>
</reference>
<dbReference type="InterPro" id="IPR042490">
    <property type="entry name" value="Thio_Ohase/BAAT_N"/>
</dbReference>
<dbReference type="InterPro" id="IPR006862">
    <property type="entry name" value="Thio_Ohase/aa_AcTrfase"/>
</dbReference>
<keyword evidence="7" id="KW-1185">Reference proteome</keyword>
<evidence type="ECO:0000256" key="1">
    <source>
        <dbReference type="ARBA" id="ARBA00006538"/>
    </source>
</evidence>
<dbReference type="Pfam" id="PF08840">
    <property type="entry name" value="BAAT_C"/>
    <property type="match status" value="2"/>
</dbReference>
<dbReference type="InterPro" id="IPR029058">
    <property type="entry name" value="AB_hydrolase_fold"/>
</dbReference>
<dbReference type="GO" id="GO:0047617">
    <property type="term" value="F:fatty acyl-CoA hydrolase activity"/>
    <property type="evidence" value="ECO:0007669"/>
    <property type="project" value="TreeGrafter"/>
</dbReference>
<evidence type="ECO:0000313" key="6">
    <source>
        <dbReference type="EMBL" id="MQY11344.1"/>
    </source>
</evidence>
<keyword evidence="3" id="KW-0732">Signal</keyword>
<feature type="signal peptide" evidence="3">
    <location>
        <begin position="1"/>
        <end position="23"/>
    </location>
</feature>
<dbReference type="AlphaFoldDB" id="A0A7K0CF02"/>
<feature type="chain" id="PRO_5039655609" description="Palmitoyl-CoA hydrolase" evidence="3">
    <location>
        <begin position="24"/>
        <end position="416"/>
    </location>
</feature>
<dbReference type="PANTHER" id="PTHR10824">
    <property type="entry name" value="ACYL-COENZYME A THIOESTERASE-RELATED"/>
    <property type="match status" value="1"/>
</dbReference>
<comment type="similarity">
    <text evidence="1">Belongs to the C/M/P thioester hydrolase family.</text>
</comment>
<evidence type="ECO:0000256" key="2">
    <source>
        <dbReference type="PIRSR" id="PIRSR016521-1"/>
    </source>
</evidence>
<dbReference type="Gene3D" id="2.60.40.2240">
    <property type="entry name" value="Acyl-CoA thioester hydrolase/BAAT N-terminal domain"/>
    <property type="match status" value="1"/>
</dbReference>
<evidence type="ECO:0000259" key="4">
    <source>
        <dbReference type="Pfam" id="PF04775"/>
    </source>
</evidence>
<organism evidence="6 7">
    <name type="scientific">Streptomyces smaragdinus</name>
    <dbReference type="NCBI Taxonomy" id="2585196"/>
    <lineage>
        <taxon>Bacteria</taxon>
        <taxon>Bacillati</taxon>
        <taxon>Actinomycetota</taxon>
        <taxon>Actinomycetes</taxon>
        <taxon>Kitasatosporales</taxon>
        <taxon>Streptomycetaceae</taxon>
        <taxon>Streptomyces</taxon>
    </lineage>
</organism>
<dbReference type="GO" id="GO:0006637">
    <property type="term" value="P:acyl-CoA metabolic process"/>
    <property type="evidence" value="ECO:0007669"/>
    <property type="project" value="InterPro"/>
</dbReference>
<gene>
    <name evidence="6" type="ORF">SRB5_14590</name>
</gene>
<dbReference type="PIRSF" id="PIRSF016521">
    <property type="entry name" value="Acyl-CoA_hydro"/>
    <property type="match status" value="1"/>
</dbReference>
<accession>A0A7K0CF02</accession>
<sequence length="416" mass="44148">MRRSAVWGAAAAVALLLAAGCTGGDGHSTRAAIEVDKAEALADQPVRIRVTGLKAGEEVTATAKAVDYAGMWWTGRATVEADANGTVDLTRARPSDGTYRTVDGMGLFWSMRPQRGPTDESSYFSGRPEDKPSFRVRLDILAGDRRIATRTLTRTWLAGGVADDSLTVAEDSVNGKLYLPPADAPRRTPVLVLGGSEGGNWGIFDAALLASRGHPALALCYFGCKGRPDTLSRIDLEYFTEGIKLLGRRAGTGDKPVAVIGISRGTEAAQLLVHRYPSLVGDVVLNSPTRDTADGLPDGGPAWTDHGKPLSYSPIPLDRARGTVLAVAGMRDRVWPSFPAAKDIGRQHGAAGQKHRALLYPEAGHAVGDFPYTATAVTIKHPVYGQYQNLGGTAAANAKAREDSWPQILRLLSSEG</sequence>
<feature type="domain" description="BAAT/Acyl-CoA thioester hydrolase C-terminal" evidence="5">
    <location>
        <begin position="308"/>
        <end position="412"/>
    </location>
</feature>
<evidence type="ECO:0008006" key="8">
    <source>
        <dbReference type="Google" id="ProtNLM"/>
    </source>
</evidence>
<evidence type="ECO:0000256" key="3">
    <source>
        <dbReference type="SAM" id="SignalP"/>
    </source>
</evidence>
<dbReference type="GO" id="GO:0006631">
    <property type="term" value="P:fatty acid metabolic process"/>
    <property type="evidence" value="ECO:0007669"/>
    <property type="project" value="TreeGrafter"/>
</dbReference>
<comment type="caution">
    <text evidence="6">The sequence shown here is derived from an EMBL/GenBank/DDBJ whole genome shotgun (WGS) entry which is preliminary data.</text>
</comment>
<dbReference type="PROSITE" id="PS51257">
    <property type="entry name" value="PROKAR_LIPOPROTEIN"/>
    <property type="match status" value="1"/>
</dbReference>
<feature type="active site" description="Charge relay system" evidence="2">
    <location>
        <position position="332"/>
    </location>
</feature>
<dbReference type="SUPFAM" id="SSF53474">
    <property type="entry name" value="alpha/beta-Hydrolases"/>
    <property type="match status" value="1"/>
</dbReference>
<dbReference type="PANTHER" id="PTHR10824:SF4">
    <property type="entry name" value="ACYL-COENZYME A THIOESTERASE 1-LIKE"/>
    <property type="match status" value="1"/>
</dbReference>
<proteinExistence type="inferred from homology"/>
<dbReference type="Pfam" id="PF04775">
    <property type="entry name" value="Bile_Hydr_Trans"/>
    <property type="match status" value="1"/>
</dbReference>
<dbReference type="InterPro" id="IPR016662">
    <property type="entry name" value="Acyl-CoA_thioEstase_long-chain"/>
</dbReference>
<protein>
    <recommendedName>
        <fullName evidence="8">Palmitoyl-CoA hydrolase</fullName>
    </recommendedName>
</protein>
<name>A0A7K0CF02_9ACTN</name>
<evidence type="ECO:0000313" key="7">
    <source>
        <dbReference type="Proteomes" id="UP000466345"/>
    </source>
</evidence>
<evidence type="ECO:0000259" key="5">
    <source>
        <dbReference type="Pfam" id="PF08840"/>
    </source>
</evidence>
<dbReference type="Proteomes" id="UP000466345">
    <property type="component" value="Unassembled WGS sequence"/>
</dbReference>
<dbReference type="Gene3D" id="3.40.50.1820">
    <property type="entry name" value="alpha/beta hydrolase"/>
    <property type="match status" value="1"/>
</dbReference>
<dbReference type="OrthoDB" id="4819815at2"/>
<feature type="active site" description="Charge relay system" evidence="2">
    <location>
        <position position="365"/>
    </location>
</feature>
<dbReference type="InterPro" id="IPR014940">
    <property type="entry name" value="BAAT_C"/>
</dbReference>
<feature type="domain" description="Acyl-CoA thioester hydrolase/bile acid-CoA amino acid N-acetyltransferase" evidence="4">
    <location>
        <begin position="43"/>
        <end position="163"/>
    </location>
</feature>
<feature type="domain" description="BAAT/Acyl-CoA thioester hydrolase C-terminal" evidence="5">
    <location>
        <begin position="234"/>
        <end position="289"/>
    </location>
</feature>
<dbReference type="RefSeq" id="WP_153450614.1">
    <property type="nucleotide sequence ID" value="NZ_WEGJ01000003.1"/>
</dbReference>